<feature type="transmembrane region" description="Helical" evidence="1">
    <location>
        <begin position="161"/>
        <end position="182"/>
    </location>
</feature>
<name>A0A3P7IKH1_STRVU</name>
<proteinExistence type="predicted"/>
<dbReference type="InterPro" id="IPR036259">
    <property type="entry name" value="MFS_trans_sf"/>
</dbReference>
<dbReference type="AlphaFoldDB" id="A0A3P7IKH1"/>
<keyword evidence="3" id="KW-1185">Reference proteome</keyword>
<accession>A0A3P7IKH1</accession>
<keyword evidence="1" id="KW-0472">Membrane</keyword>
<dbReference type="PANTHER" id="PTHR45757:SF7">
    <property type="entry name" value="MFS DOMAIN-CONTAINING PROTEIN"/>
    <property type="match status" value="1"/>
</dbReference>
<organism evidence="2 3">
    <name type="scientific">Strongylus vulgaris</name>
    <name type="common">Blood worm</name>
    <dbReference type="NCBI Taxonomy" id="40348"/>
    <lineage>
        <taxon>Eukaryota</taxon>
        <taxon>Metazoa</taxon>
        <taxon>Ecdysozoa</taxon>
        <taxon>Nematoda</taxon>
        <taxon>Chromadorea</taxon>
        <taxon>Rhabditida</taxon>
        <taxon>Rhabditina</taxon>
        <taxon>Rhabditomorpha</taxon>
        <taxon>Strongyloidea</taxon>
        <taxon>Strongylidae</taxon>
        <taxon>Strongylus</taxon>
    </lineage>
</organism>
<gene>
    <name evidence="2" type="ORF">SVUK_LOCUS3321</name>
</gene>
<dbReference type="EMBL" id="UYYB01008419">
    <property type="protein sequence ID" value="VDM68323.1"/>
    <property type="molecule type" value="Genomic_DNA"/>
</dbReference>
<evidence type="ECO:0000313" key="3">
    <source>
        <dbReference type="Proteomes" id="UP000270094"/>
    </source>
</evidence>
<protein>
    <submittedName>
        <fullName evidence="2">Uncharacterized protein</fullName>
    </submittedName>
</protein>
<keyword evidence="1" id="KW-1133">Transmembrane helix</keyword>
<evidence type="ECO:0000256" key="1">
    <source>
        <dbReference type="SAM" id="Phobius"/>
    </source>
</evidence>
<dbReference type="OrthoDB" id="2985014at2759"/>
<feature type="transmembrane region" description="Helical" evidence="1">
    <location>
        <begin position="101"/>
        <end position="122"/>
    </location>
</feature>
<sequence length="219" mass="23650">MPPPTVPSTTIVASKKTEKPKLVFFTNSPTPDMVTSTANPVDLKPPASSDPRDVIKNEIQRAIDKLEGRGEDVKSTPLTPAKVDKELVKPKLSVESELKRYLLYAAPGFGCLLGLVPAILFVKLCGVRVTLSVTLAMSGILTAIVPVLSRFGFSALFPLRLFMGMCFAPCLPVMGAVCANWGCLNEQLLFIATAFAFIQVNMEMRGTSSLHIISTGEKH</sequence>
<dbReference type="PANTHER" id="PTHR45757">
    <property type="entry name" value="PROTEIN CBG23364-RELATED"/>
    <property type="match status" value="1"/>
</dbReference>
<evidence type="ECO:0000313" key="2">
    <source>
        <dbReference type="EMBL" id="VDM68323.1"/>
    </source>
</evidence>
<feature type="transmembrane region" description="Helical" evidence="1">
    <location>
        <begin position="128"/>
        <end position="149"/>
    </location>
</feature>
<keyword evidence="1" id="KW-0812">Transmembrane</keyword>
<dbReference type="GO" id="GO:0016020">
    <property type="term" value="C:membrane"/>
    <property type="evidence" value="ECO:0007669"/>
    <property type="project" value="TreeGrafter"/>
</dbReference>
<dbReference type="SUPFAM" id="SSF103473">
    <property type="entry name" value="MFS general substrate transporter"/>
    <property type="match status" value="1"/>
</dbReference>
<dbReference type="Proteomes" id="UP000270094">
    <property type="component" value="Unassembled WGS sequence"/>
</dbReference>
<reference evidence="2 3" key="1">
    <citation type="submission" date="2018-11" db="EMBL/GenBank/DDBJ databases">
        <authorList>
            <consortium name="Pathogen Informatics"/>
        </authorList>
    </citation>
    <scope>NUCLEOTIDE SEQUENCE [LARGE SCALE GENOMIC DNA]</scope>
</reference>